<evidence type="ECO:0000313" key="11">
    <source>
        <dbReference type="EMBL" id="CUC09473.1"/>
    </source>
</evidence>
<dbReference type="FunFam" id="3.10.10.10:FF:000007">
    <property type="entry name" value="Retrovirus-related Pol polyprotein from transposon 17.6-like Protein"/>
    <property type="match status" value="1"/>
</dbReference>
<dbReference type="Gene3D" id="1.10.340.70">
    <property type="match status" value="1"/>
</dbReference>
<organism evidence="11">
    <name type="scientific">Chromera velia CCMP2878</name>
    <dbReference type="NCBI Taxonomy" id="1169474"/>
    <lineage>
        <taxon>Eukaryota</taxon>
        <taxon>Sar</taxon>
        <taxon>Alveolata</taxon>
        <taxon>Colpodellida</taxon>
        <taxon>Chromeraceae</taxon>
        <taxon>Chromera</taxon>
    </lineage>
</organism>
<dbReference type="InterPro" id="IPR041588">
    <property type="entry name" value="Integrase_H2C2"/>
</dbReference>
<gene>
    <name evidence="11" type="ORF">Cvel_20456.t2.CR1</name>
</gene>
<keyword evidence="1" id="KW-0645">Protease</keyword>
<feature type="compositionally biased region" description="Acidic residues" evidence="8">
    <location>
        <begin position="585"/>
        <end position="604"/>
    </location>
</feature>
<dbReference type="Gene3D" id="3.30.70.270">
    <property type="match status" value="1"/>
</dbReference>
<dbReference type="Pfam" id="PF00078">
    <property type="entry name" value="RVT_1"/>
    <property type="match status" value="1"/>
</dbReference>
<dbReference type="InterPro" id="IPR036397">
    <property type="entry name" value="RNaseH_sf"/>
</dbReference>
<dbReference type="EMBL" id="CDMZ01000922">
    <property type="protein sequence ID" value="CUC09473.1"/>
    <property type="molecule type" value="Genomic_DNA"/>
</dbReference>
<dbReference type="CDD" id="cd01647">
    <property type="entry name" value="RT_LTR"/>
    <property type="match status" value="1"/>
</dbReference>
<dbReference type="Gene3D" id="3.10.10.10">
    <property type="entry name" value="HIV Type 1 Reverse Transcriptase, subunit A, domain 1"/>
    <property type="match status" value="1"/>
</dbReference>
<dbReference type="AlphaFoldDB" id="A0A0K6S728"/>
<reference evidence="11" key="1">
    <citation type="submission" date="2014-11" db="EMBL/GenBank/DDBJ databases">
        <title>Molecular phylogeny of cliff fern family Woodsiaceae with morphological implications.</title>
        <authorList>
            <person name="Shao Y.-Z."/>
            <person name="Wei R."/>
            <person name="Zhang X.-C."/>
        </authorList>
    </citation>
    <scope>NUCLEOTIDE SEQUENCE</scope>
</reference>
<evidence type="ECO:0000256" key="6">
    <source>
        <dbReference type="ARBA" id="ARBA00022801"/>
    </source>
</evidence>
<keyword evidence="2" id="KW-0808">Transferase</keyword>
<evidence type="ECO:0000256" key="8">
    <source>
        <dbReference type="SAM" id="MobiDB-lite"/>
    </source>
</evidence>
<evidence type="ECO:0000256" key="4">
    <source>
        <dbReference type="ARBA" id="ARBA00022722"/>
    </source>
</evidence>
<keyword evidence="5" id="KW-0255">Endonuclease</keyword>
<dbReference type="GO" id="GO:0006508">
    <property type="term" value="P:proteolysis"/>
    <property type="evidence" value="ECO:0007669"/>
    <property type="project" value="UniProtKB-KW"/>
</dbReference>
<feature type="compositionally biased region" description="Basic and acidic residues" evidence="8">
    <location>
        <begin position="456"/>
        <end position="465"/>
    </location>
</feature>
<dbReference type="PhylomeDB" id="A0A0K6S728"/>
<evidence type="ECO:0000256" key="2">
    <source>
        <dbReference type="ARBA" id="ARBA00022679"/>
    </source>
</evidence>
<feature type="domain" description="Reverse transcriptase" evidence="9">
    <location>
        <begin position="83"/>
        <end position="203"/>
    </location>
</feature>
<evidence type="ECO:0000256" key="5">
    <source>
        <dbReference type="ARBA" id="ARBA00022759"/>
    </source>
</evidence>
<feature type="region of interest" description="Disordered" evidence="8">
    <location>
        <begin position="456"/>
        <end position="475"/>
    </location>
</feature>
<feature type="domain" description="Integrase zinc-binding" evidence="10">
    <location>
        <begin position="312"/>
        <end position="370"/>
    </location>
</feature>
<evidence type="ECO:0000256" key="1">
    <source>
        <dbReference type="ARBA" id="ARBA00022670"/>
    </source>
</evidence>
<dbReference type="GO" id="GO:0003676">
    <property type="term" value="F:nucleic acid binding"/>
    <property type="evidence" value="ECO:0007669"/>
    <property type="project" value="InterPro"/>
</dbReference>
<dbReference type="InterPro" id="IPR043502">
    <property type="entry name" value="DNA/RNA_pol_sf"/>
</dbReference>
<evidence type="ECO:0000259" key="9">
    <source>
        <dbReference type="Pfam" id="PF00078"/>
    </source>
</evidence>
<dbReference type="PANTHER" id="PTHR37984">
    <property type="entry name" value="PROTEIN CBG26694"/>
    <property type="match status" value="1"/>
</dbReference>
<sequence length="675" mass="77365">MQVLEKFNDLWSQERFDLGTLEVEGQPYYVTIPTETSVPIRWSQDRVPYHQREQVKKEIDAMEEASIIQPSRSPWTAPVVLVKKPDGSTCFCLDFRRLNEVIKRDLFPLPRIQETLDKLAGSSVFSALDYTSGFHQLLLKPEDREKTAFVTPFGLYEFLRMPFSLVNAPLEFQRAMTLVLAVLPREITMVTLYVDDVIVFSQHSIDTGAPFCRYCNLPVDGSIPICSSLEASIAGVEVGGVSPLVAAVPFLDKVKAALPSDPFVSLFRYLQEGTLPVETSRRKNVMVQEDSFDIRDGLFYRYEKGGAEQLYVPPALRDTVLTMHHDHPMGGHPAVKRLSQRLLAEFWWPRLRKDAREWVYKCRPCQERRNQPKSRNPQTLPVPSRPFRRVGIDVVGPVPMSRRGNRFMLVITCALTQWPKSILRVTPVPEGARAPPVCYDEYVGFIRQQRIERVDRARGRAEREKQARKHRNSPQMTEKFRLGDRVLLRKPTPNLGKQPKFATKFEEGQTFVVVTVPHDRPHVAVIRPLGGKERNVISTDRLMLWQPAKRVERETEERASAVEKERGEKIPPGTPKSSFRVGEDPDKDDLLDELGLGDELEVEKEEVKESSAGNKKRGKPQPTHILAVQEKEGTEEYRVSFDNGTFAWMPEEEVEAPNLVRDFEKERERVMRQVN</sequence>
<dbReference type="InterPro" id="IPR000477">
    <property type="entry name" value="RT_dom"/>
</dbReference>
<feature type="region of interest" description="Disordered" evidence="8">
    <location>
        <begin position="550"/>
        <end position="624"/>
    </location>
</feature>
<name>A0A0K6S728_9ALVE</name>
<dbReference type="PANTHER" id="PTHR37984:SF5">
    <property type="entry name" value="PROTEIN NYNRIN-LIKE"/>
    <property type="match status" value="1"/>
</dbReference>
<dbReference type="GO" id="GO:0003964">
    <property type="term" value="F:RNA-directed DNA polymerase activity"/>
    <property type="evidence" value="ECO:0007669"/>
    <property type="project" value="UniProtKB-KW"/>
</dbReference>
<dbReference type="SUPFAM" id="SSF56672">
    <property type="entry name" value="DNA/RNA polymerases"/>
    <property type="match status" value="1"/>
</dbReference>
<keyword evidence="3" id="KW-0548">Nucleotidyltransferase</keyword>
<keyword evidence="4" id="KW-0540">Nuclease</keyword>
<evidence type="ECO:0008006" key="12">
    <source>
        <dbReference type="Google" id="ProtNLM"/>
    </source>
</evidence>
<dbReference type="InterPro" id="IPR043128">
    <property type="entry name" value="Rev_trsase/Diguanyl_cyclase"/>
</dbReference>
<dbReference type="Gene3D" id="3.30.420.10">
    <property type="entry name" value="Ribonuclease H-like superfamily/Ribonuclease H"/>
    <property type="match status" value="1"/>
</dbReference>
<dbReference type="VEuPathDB" id="CryptoDB:Cvel_20456"/>
<protein>
    <recommendedName>
        <fullName evidence="12">Reverse transcriptase domain-containing protein</fullName>
    </recommendedName>
</protein>
<dbReference type="InterPro" id="IPR050951">
    <property type="entry name" value="Retrovirus_Pol_polyprotein"/>
</dbReference>
<accession>A0A0K6S728</accession>
<feature type="compositionally biased region" description="Basic and acidic residues" evidence="8">
    <location>
        <begin position="550"/>
        <end position="569"/>
    </location>
</feature>
<evidence type="ECO:0000256" key="3">
    <source>
        <dbReference type="ARBA" id="ARBA00022695"/>
    </source>
</evidence>
<evidence type="ECO:0000256" key="7">
    <source>
        <dbReference type="ARBA" id="ARBA00022918"/>
    </source>
</evidence>
<keyword evidence="7" id="KW-0695">RNA-directed DNA polymerase</keyword>
<dbReference type="Pfam" id="PF17921">
    <property type="entry name" value="Integrase_H2C2"/>
    <property type="match status" value="1"/>
</dbReference>
<evidence type="ECO:0000259" key="10">
    <source>
        <dbReference type="Pfam" id="PF17921"/>
    </source>
</evidence>
<keyword evidence="6" id="KW-0378">Hydrolase</keyword>
<dbReference type="GO" id="GO:0008233">
    <property type="term" value="F:peptidase activity"/>
    <property type="evidence" value="ECO:0007669"/>
    <property type="project" value="UniProtKB-KW"/>
</dbReference>
<proteinExistence type="predicted"/>
<dbReference type="FunFam" id="1.10.340.70:FF:000001">
    <property type="entry name" value="Retrovirus-related Pol polyprotein from transposon gypsy-like Protein"/>
    <property type="match status" value="1"/>
</dbReference>
<dbReference type="GO" id="GO:0004519">
    <property type="term" value="F:endonuclease activity"/>
    <property type="evidence" value="ECO:0007669"/>
    <property type="project" value="UniProtKB-KW"/>
</dbReference>